<gene>
    <name evidence="1" type="ORF">J2W52_004539</name>
</gene>
<sequence>MHEENQWGLHLKSGVRKFVFRDLQKIDGYIDPPDALVFLSLIEKQRQEKLYGGLAEIGVYYGRSYFLLRKISAPDDNVLAIDLFDIEADGAQYQRFLDNGRSLGIPVDEDLVITGDSTGLDPQAIIDRVGQVRFFSIDGGHLLRHIVADSRLAKSVLADHGIIAFDDTFNPAWPEVTVGVSDFLRRNSDTFAAFCMTKYKTYVCRRDFHEFYRAALGRARHLLPFEHAEMDFLGSKVLRLHDPINRRVAYELLRRLGLGAISEWAYRPA</sequence>
<dbReference type="Gene3D" id="3.40.50.150">
    <property type="entry name" value="Vaccinia Virus protein VP39"/>
    <property type="match status" value="1"/>
</dbReference>
<reference evidence="1 2" key="1">
    <citation type="submission" date="2023-07" db="EMBL/GenBank/DDBJ databases">
        <title>Sorghum-associated microbial communities from plants grown in Nebraska, USA.</title>
        <authorList>
            <person name="Schachtman D."/>
        </authorList>
    </citation>
    <scope>NUCLEOTIDE SEQUENCE [LARGE SCALE GENOMIC DNA]</scope>
    <source>
        <strain evidence="1 2">3199</strain>
    </source>
</reference>
<comment type="caution">
    <text evidence="1">The sequence shown here is derived from an EMBL/GenBank/DDBJ whole genome shotgun (WGS) entry which is preliminary data.</text>
</comment>
<dbReference type="SUPFAM" id="SSF53335">
    <property type="entry name" value="S-adenosyl-L-methionine-dependent methyltransferases"/>
    <property type="match status" value="1"/>
</dbReference>
<protein>
    <recommendedName>
        <fullName evidence="3">Methyltransferase domain-containing protein</fullName>
    </recommendedName>
</protein>
<proteinExistence type="predicted"/>
<name>A0ABU1SV97_9HYPH</name>
<keyword evidence="2" id="KW-1185">Reference proteome</keyword>
<dbReference type="InterPro" id="IPR029063">
    <property type="entry name" value="SAM-dependent_MTases_sf"/>
</dbReference>
<accession>A0ABU1SV97</accession>
<organism evidence="1 2">
    <name type="scientific">Rhizobium miluonense</name>
    <dbReference type="NCBI Taxonomy" id="411945"/>
    <lineage>
        <taxon>Bacteria</taxon>
        <taxon>Pseudomonadati</taxon>
        <taxon>Pseudomonadota</taxon>
        <taxon>Alphaproteobacteria</taxon>
        <taxon>Hyphomicrobiales</taxon>
        <taxon>Rhizobiaceae</taxon>
        <taxon>Rhizobium/Agrobacterium group</taxon>
        <taxon>Rhizobium</taxon>
    </lineage>
</organism>
<evidence type="ECO:0000313" key="2">
    <source>
        <dbReference type="Proteomes" id="UP001250791"/>
    </source>
</evidence>
<evidence type="ECO:0008006" key="3">
    <source>
        <dbReference type="Google" id="ProtNLM"/>
    </source>
</evidence>
<evidence type="ECO:0000313" key="1">
    <source>
        <dbReference type="EMBL" id="MDR6902906.1"/>
    </source>
</evidence>
<dbReference type="EMBL" id="JAVDUP010000006">
    <property type="protein sequence ID" value="MDR6902906.1"/>
    <property type="molecule type" value="Genomic_DNA"/>
</dbReference>
<dbReference type="Pfam" id="PF13578">
    <property type="entry name" value="Methyltransf_24"/>
    <property type="match status" value="1"/>
</dbReference>
<dbReference type="Proteomes" id="UP001250791">
    <property type="component" value="Unassembled WGS sequence"/>
</dbReference>